<dbReference type="KEGG" id="iod:EJO50_10510"/>
<keyword evidence="4" id="KW-1185">Reference proteome</keyword>
<dbReference type="PANTHER" id="PTHR40459:SF1">
    <property type="entry name" value="CONSERVED HYPOTHETICAL ALANINE AND LEUCINE RICH PROTEIN"/>
    <property type="match status" value="1"/>
</dbReference>
<dbReference type="InterPro" id="IPR008927">
    <property type="entry name" value="6-PGluconate_DH-like_C_sf"/>
</dbReference>
<feature type="domain" description="Putative oxidoreductase/dehydrogenase Rossmann-like" evidence="1">
    <location>
        <begin position="2"/>
        <end position="117"/>
    </location>
</feature>
<dbReference type="SUPFAM" id="SSF48179">
    <property type="entry name" value="6-phosphogluconate dehydrogenase C-terminal domain-like"/>
    <property type="match status" value="1"/>
</dbReference>
<evidence type="ECO:0000313" key="3">
    <source>
        <dbReference type="EMBL" id="AZN36875.1"/>
    </source>
</evidence>
<dbReference type="EMBL" id="CP034433">
    <property type="protein sequence ID" value="AZN36875.1"/>
    <property type="molecule type" value="Genomic_DNA"/>
</dbReference>
<dbReference type="Gene3D" id="1.10.1040.20">
    <property type="entry name" value="ProC-like, C-terminal domain"/>
    <property type="match status" value="1"/>
</dbReference>
<dbReference type="InterPro" id="IPR018931">
    <property type="entry name" value="DUF2520"/>
</dbReference>
<dbReference type="SUPFAM" id="SSF51735">
    <property type="entry name" value="NAD(P)-binding Rossmann-fold domains"/>
    <property type="match status" value="1"/>
</dbReference>
<evidence type="ECO:0000259" key="2">
    <source>
        <dbReference type="Pfam" id="PF10728"/>
    </source>
</evidence>
<accession>A0A3S8ZTW8</accession>
<dbReference type="InterPro" id="IPR036291">
    <property type="entry name" value="NAD(P)-bd_dom_sf"/>
</dbReference>
<protein>
    <submittedName>
        <fullName evidence="3">DUF2520 domain-containing protein</fullName>
    </submittedName>
</protein>
<dbReference type="RefSeq" id="WP_125973976.1">
    <property type="nucleotide sequence ID" value="NZ_CP034433.1"/>
</dbReference>
<evidence type="ECO:0000259" key="1">
    <source>
        <dbReference type="Pfam" id="PF10727"/>
    </source>
</evidence>
<proteinExistence type="predicted"/>
<name>A0A3S8ZTW8_9NEIS</name>
<reference evidence="3 4" key="1">
    <citation type="submission" date="2018-12" db="EMBL/GenBank/DDBJ databases">
        <title>Complete genome sequence of Iodobacter sp. H11R3.</title>
        <authorList>
            <person name="Bae J.-W."/>
        </authorList>
    </citation>
    <scope>NUCLEOTIDE SEQUENCE [LARGE SCALE GENOMIC DNA]</scope>
    <source>
        <strain evidence="3 4">H11R3</strain>
    </source>
</reference>
<dbReference type="Pfam" id="PF10727">
    <property type="entry name" value="Rossmann-like"/>
    <property type="match status" value="1"/>
</dbReference>
<dbReference type="Proteomes" id="UP000282438">
    <property type="component" value="Chromosome"/>
</dbReference>
<gene>
    <name evidence="3" type="ORF">EJO50_10510</name>
</gene>
<dbReference type="Pfam" id="PF10728">
    <property type="entry name" value="DUF2520"/>
    <property type="match status" value="1"/>
</dbReference>
<dbReference type="PANTHER" id="PTHR40459">
    <property type="entry name" value="CONSERVED HYPOTHETICAL ALANINE AND LEUCINE RICH PROTEIN"/>
    <property type="match status" value="1"/>
</dbReference>
<dbReference type="InterPro" id="IPR019665">
    <property type="entry name" value="OxRdtase/DH_put_Rossmann_dom"/>
</dbReference>
<dbReference type="InterPro" id="IPR037108">
    <property type="entry name" value="TM1727-like_C_sf"/>
</dbReference>
<dbReference type="Gene3D" id="3.40.50.720">
    <property type="entry name" value="NAD(P)-binding Rossmann-like Domain"/>
    <property type="match status" value="1"/>
</dbReference>
<sequence>MLTLNIIGPGRLGKSIARLATPHYQIAGVCASSLASSTDAVAFIGAGQACATLADLPAADLFLLAVPDAMIADKAVELAASSVVKAGNVVFHASGASEASLLLPLKAAGASIASLHPAFSFADPERAVSTFADTLCALEGDAKACDVLYDFAQALGGKPFYLAEGGKAAYHASLTMAANFLVTLADLSIKTAVQAGISDEIARLLINNLMQQTLGNIKKLGPAAALTGPIVRGDQVTVDKHLNVLSDISSRRCYQSLGLATINLAGEKLSDVQQRALWQKLS</sequence>
<evidence type="ECO:0000313" key="4">
    <source>
        <dbReference type="Proteomes" id="UP000282438"/>
    </source>
</evidence>
<organism evidence="3 4">
    <name type="scientific">Iodobacter ciconiae</name>
    <dbReference type="NCBI Taxonomy" id="2496266"/>
    <lineage>
        <taxon>Bacteria</taxon>
        <taxon>Pseudomonadati</taxon>
        <taxon>Pseudomonadota</taxon>
        <taxon>Betaproteobacteria</taxon>
        <taxon>Neisseriales</taxon>
        <taxon>Chitinibacteraceae</taxon>
        <taxon>Iodobacter</taxon>
    </lineage>
</organism>
<feature type="domain" description="DUF2520" evidence="2">
    <location>
        <begin position="135"/>
        <end position="260"/>
    </location>
</feature>
<dbReference type="OrthoDB" id="8650434at2"/>
<dbReference type="AlphaFoldDB" id="A0A3S8ZTW8"/>